<dbReference type="PANTHER" id="PTHR20934">
    <property type="entry name" value="TRANSCRIPTION ELONGATION FACTOR 1 HOMOLOG"/>
    <property type="match status" value="1"/>
</dbReference>
<evidence type="ECO:0000256" key="1">
    <source>
        <dbReference type="ARBA" id="ARBA00022833"/>
    </source>
</evidence>
<dbReference type="Pfam" id="PF05129">
    <property type="entry name" value="Zn_ribbon_Elf1"/>
    <property type="match status" value="1"/>
</dbReference>
<keyword evidence="1" id="KW-0862">Zinc</keyword>
<dbReference type="STRING" id="1435377.SUSAZ_03280"/>
<dbReference type="OMA" id="KIFTCPH"/>
<dbReference type="InterPro" id="IPR007808">
    <property type="entry name" value="Elf1"/>
</dbReference>
<evidence type="ECO:0000313" key="3">
    <source>
        <dbReference type="EMBL" id="ALU31708.1"/>
    </source>
</evidence>
<dbReference type="NCBIfam" id="NF011482">
    <property type="entry name" value="PRK14892.1"/>
    <property type="match status" value="1"/>
</dbReference>
<dbReference type="Proteomes" id="UP000065473">
    <property type="component" value="Chromosome"/>
</dbReference>
<dbReference type="PaxDb" id="1435377-SUSAZ_03280"/>
<dbReference type="EMBL" id="CP013695">
    <property type="protein sequence ID" value="ALU31708.1"/>
    <property type="molecule type" value="Genomic_DNA"/>
</dbReference>
<sequence>MGGRKKRRKLQLQRPKPKIPSVFECPRCGKVTISITVKEGIAKVMCGNCKLEDQFDVPLVYDEANAYGKFIDRYYEGKIEQNLKDTEEKAQDEIQGEGS</sequence>
<keyword evidence="2" id="KW-0648">Protein biosynthesis</keyword>
<dbReference type="EMBL" id="CP013694">
    <property type="protein sequence ID" value="ALU28981.1"/>
    <property type="molecule type" value="Genomic_DNA"/>
</dbReference>
<accession>A0A0U3GFS8</accession>
<dbReference type="GeneID" id="14551244"/>
<evidence type="ECO:0000313" key="4">
    <source>
        <dbReference type="Proteomes" id="UP000060043"/>
    </source>
</evidence>
<dbReference type="SUPFAM" id="SSF57783">
    <property type="entry name" value="Zinc beta-ribbon"/>
    <property type="match status" value="1"/>
</dbReference>
<dbReference type="Proteomes" id="UP000060043">
    <property type="component" value="Chromosome"/>
</dbReference>
<name>A0A0U3GFS8_9CREN</name>
<dbReference type="GO" id="GO:0003746">
    <property type="term" value="F:translation elongation factor activity"/>
    <property type="evidence" value="ECO:0007669"/>
    <property type="project" value="UniProtKB-KW"/>
</dbReference>
<gene>
    <name evidence="2" type="ORF">ATY89_02775</name>
    <name evidence="3" type="ORF">ATZ20_05800</name>
</gene>
<proteinExistence type="predicted"/>
<keyword evidence="2" id="KW-0251">Elongation factor</keyword>
<dbReference type="InterPro" id="IPR038567">
    <property type="entry name" value="T_Elf1_sf"/>
</dbReference>
<protein>
    <submittedName>
        <fullName evidence="2">Transcription elongation factor</fullName>
    </submittedName>
</protein>
<evidence type="ECO:0000313" key="2">
    <source>
        <dbReference type="EMBL" id="ALU28981.1"/>
    </source>
</evidence>
<dbReference type="Gene3D" id="2.20.25.190">
    <property type="match status" value="1"/>
</dbReference>
<dbReference type="OrthoDB" id="15334at2157"/>
<dbReference type="PANTHER" id="PTHR20934:SF0">
    <property type="entry name" value="TRANSCRIPTION ELONGATION FACTOR 1 HOMOLOG"/>
    <property type="match status" value="1"/>
</dbReference>
<dbReference type="AlphaFoldDB" id="A0A0U3GFS8"/>
<organism evidence="2 5">
    <name type="scientific">Sulfolobus acidocaldarius</name>
    <dbReference type="NCBI Taxonomy" id="2285"/>
    <lineage>
        <taxon>Archaea</taxon>
        <taxon>Thermoproteota</taxon>
        <taxon>Thermoprotei</taxon>
        <taxon>Sulfolobales</taxon>
        <taxon>Sulfolobaceae</taxon>
        <taxon>Sulfolobus</taxon>
    </lineage>
</organism>
<reference evidence="4 5" key="1">
    <citation type="submission" date="2015-12" db="EMBL/GenBank/DDBJ databases">
        <title>A stable core within a dynamic pangenome in Sulfolobus acidocaldarius.</title>
        <authorList>
            <person name="Anderson R."/>
            <person name="Kouris A."/>
            <person name="Seward C."/>
            <person name="Campbell K."/>
            <person name="Whitaker R."/>
        </authorList>
    </citation>
    <scope>NUCLEOTIDE SEQUENCE [LARGE SCALE GENOMIC DNA]</scope>
    <source>
        <strain evidence="2 5">GG12-C01-09</strain>
        <strain evidence="3 4">NG05B_CO5_07</strain>
    </source>
</reference>
<dbReference type="GO" id="GO:0006368">
    <property type="term" value="P:transcription elongation by RNA polymerase II"/>
    <property type="evidence" value="ECO:0007669"/>
    <property type="project" value="TreeGrafter"/>
</dbReference>
<dbReference type="RefSeq" id="WP_011277607.1">
    <property type="nucleotide sequence ID" value="NZ_BHWZ01000001.1"/>
</dbReference>
<evidence type="ECO:0000313" key="5">
    <source>
        <dbReference type="Proteomes" id="UP000065473"/>
    </source>
</evidence>